<evidence type="ECO:0000313" key="9">
    <source>
        <dbReference type="Proteomes" id="UP000015354"/>
    </source>
</evidence>
<evidence type="ECO:0000256" key="6">
    <source>
        <dbReference type="ARBA" id="ARBA00022801"/>
    </source>
</evidence>
<keyword evidence="7" id="KW-0862">Zinc</keyword>
<name>S9U5C8_9TRYP</name>
<dbReference type="GO" id="GO:0004519">
    <property type="term" value="F:endonuclease activity"/>
    <property type="evidence" value="ECO:0007669"/>
    <property type="project" value="UniProtKB-KW"/>
</dbReference>
<keyword evidence="9" id="KW-1185">Reference proteome</keyword>
<sequence>MSINRFSHVFVHGATPRLSRDTRLYTQVVLACQRAPYDSALDIYYIPPEEMRAINQQSRGIDKATDVLTFTEQTVEATRMNQLLFADAAAASLERRAEAVDCGSLFICLEYLHTRCVAAPHQNLPFLEYLKVALVHAVLHATGYQHESKEELRAMSKREQFVLARIDALERRFPHVFQKIDGFEFLKKQNNVMRRRR</sequence>
<dbReference type="HAMAP" id="MF_00009">
    <property type="entry name" value="Endoribonucl_YbeY"/>
    <property type="match status" value="1"/>
</dbReference>
<evidence type="ECO:0000313" key="8">
    <source>
        <dbReference type="EMBL" id="EPY24128.1"/>
    </source>
</evidence>
<accession>S9U5C8</accession>
<evidence type="ECO:0000256" key="5">
    <source>
        <dbReference type="ARBA" id="ARBA00022759"/>
    </source>
</evidence>
<dbReference type="SUPFAM" id="SSF55486">
    <property type="entry name" value="Metalloproteases ('zincins'), catalytic domain"/>
    <property type="match status" value="1"/>
</dbReference>
<dbReference type="GO" id="GO:0006364">
    <property type="term" value="P:rRNA processing"/>
    <property type="evidence" value="ECO:0007669"/>
    <property type="project" value="InterPro"/>
</dbReference>
<evidence type="ECO:0000256" key="7">
    <source>
        <dbReference type="ARBA" id="ARBA00022833"/>
    </source>
</evidence>
<comment type="cofactor">
    <cofactor evidence="1">
        <name>Zn(2+)</name>
        <dbReference type="ChEBI" id="CHEBI:29105"/>
    </cofactor>
</comment>
<organism evidence="8 9">
    <name type="scientific">Strigomonas culicis</name>
    <dbReference type="NCBI Taxonomy" id="28005"/>
    <lineage>
        <taxon>Eukaryota</taxon>
        <taxon>Discoba</taxon>
        <taxon>Euglenozoa</taxon>
        <taxon>Kinetoplastea</taxon>
        <taxon>Metakinetoplastina</taxon>
        <taxon>Trypanosomatida</taxon>
        <taxon>Trypanosomatidae</taxon>
        <taxon>Strigomonadinae</taxon>
        <taxon>Strigomonas</taxon>
    </lineage>
</organism>
<evidence type="ECO:0000256" key="4">
    <source>
        <dbReference type="ARBA" id="ARBA00022723"/>
    </source>
</evidence>
<comment type="caution">
    <text evidence="8">The sequence shown here is derived from an EMBL/GenBank/DDBJ whole genome shotgun (WGS) entry which is preliminary data.</text>
</comment>
<evidence type="ECO:0000256" key="3">
    <source>
        <dbReference type="ARBA" id="ARBA00022722"/>
    </source>
</evidence>
<comment type="similarity">
    <text evidence="2">Belongs to the endoribonuclease YbeY family.</text>
</comment>
<dbReference type="GO" id="GO:0046872">
    <property type="term" value="F:metal ion binding"/>
    <property type="evidence" value="ECO:0007669"/>
    <property type="project" value="UniProtKB-KW"/>
</dbReference>
<evidence type="ECO:0000256" key="1">
    <source>
        <dbReference type="ARBA" id="ARBA00001947"/>
    </source>
</evidence>
<keyword evidence="4" id="KW-0479">Metal-binding</keyword>
<dbReference type="Proteomes" id="UP000015354">
    <property type="component" value="Unassembled WGS sequence"/>
</dbReference>
<dbReference type="GO" id="GO:0004222">
    <property type="term" value="F:metalloendopeptidase activity"/>
    <property type="evidence" value="ECO:0007669"/>
    <property type="project" value="InterPro"/>
</dbReference>
<keyword evidence="5" id="KW-0255">Endonuclease</keyword>
<proteinExistence type="inferred from homology"/>
<evidence type="ECO:0000256" key="2">
    <source>
        <dbReference type="ARBA" id="ARBA00010875"/>
    </source>
</evidence>
<dbReference type="OrthoDB" id="27226at2759"/>
<dbReference type="InterPro" id="IPR023091">
    <property type="entry name" value="MetalPrtase_cat_dom_sf_prd"/>
</dbReference>
<keyword evidence="3" id="KW-0540">Nuclease</keyword>
<dbReference type="InterPro" id="IPR002036">
    <property type="entry name" value="YbeY"/>
</dbReference>
<keyword evidence="6" id="KW-0378">Hydrolase</keyword>
<gene>
    <name evidence="8" type="ORF">STCU_07325</name>
</gene>
<dbReference type="AlphaFoldDB" id="S9U5C8"/>
<dbReference type="EMBL" id="ATMH01007325">
    <property type="protein sequence ID" value="EPY24128.1"/>
    <property type="molecule type" value="Genomic_DNA"/>
</dbReference>
<dbReference type="NCBIfam" id="TIGR00043">
    <property type="entry name" value="rRNA maturation RNase YbeY"/>
    <property type="match status" value="1"/>
</dbReference>
<dbReference type="Gene3D" id="3.40.390.30">
    <property type="entry name" value="Metalloproteases ('zincins'), catalytic domain"/>
    <property type="match status" value="1"/>
</dbReference>
<dbReference type="Pfam" id="PF02130">
    <property type="entry name" value="YbeY"/>
    <property type="match status" value="1"/>
</dbReference>
<protein>
    <submittedName>
        <fullName evidence="8">Putative rRNA maturation factor</fullName>
    </submittedName>
</protein>
<reference evidence="8 9" key="1">
    <citation type="journal article" date="2013" name="PLoS ONE">
        <title>Predicting the Proteins of Angomonas deanei, Strigomonas culicis and Their Respective Endosymbionts Reveals New Aspects of the Trypanosomatidae Family.</title>
        <authorList>
            <person name="Motta M.C."/>
            <person name="Martins A.C."/>
            <person name="de Souza S.S."/>
            <person name="Catta-Preta C.M."/>
            <person name="Silva R."/>
            <person name="Klein C.C."/>
            <person name="de Almeida L.G."/>
            <person name="de Lima Cunha O."/>
            <person name="Ciapina L.P."/>
            <person name="Brocchi M."/>
            <person name="Colabardini A.C."/>
            <person name="de Araujo Lima B."/>
            <person name="Machado C.R."/>
            <person name="de Almeida Soares C.M."/>
            <person name="Probst C.M."/>
            <person name="de Menezes C.B."/>
            <person name="Thompson C.E."/>
            <person name="Bartholomeu D.C."/>
            <person name="Gradia D.F."/>
            <person name="Pavoni D.P."/>
            <person name="Grisard E.C."/>
            <person name="Fantinatti-Garboggini F."/>
            <person name="Marchini F.K."/>
            <person name="Rodrigues-Luiz G.F."/>
            <person name="Wagner G."/>
            <person name="Goldman G.H."/>
            <person name="Fietto J.L."/>
            <person name="Elias M.C."/>
            <person name="Goldman M.H."/>
            <person name="Sagot M.F."/>
            <person name="Pereira M."/>
            <person name="Stoco P.H."/>
            <person name="de Mendonca-Neto R.P."/>
            <person name="Teixeira S.M."/>
            <person name="Maciel T.E."/>
            <person name="de Oliveira Mendes T.A."/>
            <person name="Urmenyi T.P."/>
            <person name="de Souza W."/>
            <person name="Schenkman S."/>
            <person name="de Vasconcelos A.T."/>
        </authorList>
    </citation>
    <scope>NUCLEOTIDE SEQUENCE [LARGE SCALE GENOMIC DNA]</scope>
</reference>